<evidence type="ECO:0000313" key="1">
    <source>
        <dbReference type="EMBL" id="KKN16666.1"/>
    </source>
</evidence>
<organism evidence="1">
    <name type="scientific">marine sediment metagenome</name>
    <dbReference type="NCBI Taxonomy" id="412755"/>
    <lineage>
        <taxon>unclassified sequences</taxon>
        <taxon>metagenomes</taxon>
        <taxon>ecological metagenomes</taxon>
    </lineage>
</organism>
<dbReference type="AlphaFoldDB" id="A0A0F9QU41"/>
<dbReference type="EMBL" id="LAZR01003592">
    <property type="protein sequence ID" value="KKN16666.1"/>
    <property type="molecule type" value="Genomic_DNA"/>
</dbReference>
<protein>
    <submittedName>
        <fullName evidence="1">Uncharacterized protein</fullName>
    </submittedName>
</protein>
<sequence>MNYLGHEMSFNVKSLNDIIVEIEKRRNIMKNFFCFYTKKIPVWKKWLNGIKEWVNIRDLYIFNYNMPRLEMIISKSYIPQILKIDSFISFFFNLNNKILFSKFEFSHFVKSYLEAFAHLDLEDNDLINKFKKFSKYLIELIRKKLQVDISYELIYNYISLLKLIFPLLRLGKFGKKEFMHFFSIFDKLPIVYDLIEKYQILFDYYTEIDNNLDNIKNLIFHFLKTHKRKEIYDLYYPDPIKFCEYIEKQMKIKPKNFVFNTYLEFYSNYTTNFIPPLFLKEKNLNKANILKIIHKNLLTERFINRDLDQFFKHILKTKPKKENFDLYCLTVSGLTEQFFPFNFYKIYKLKNLDLSNKFTLIRIIVSFIPGFYRNKYHPASHLYLISKKKYLRNEKNLKSYFKLILKLENYSDFEEFCFKLSLDKKDLRKNFININEYSRKKLLKKVKYILDKEEFSLLSKLKRIFKSEFYNVYKLNNYESLGEYIFKELNSDSKNLKIFLFEQFIRVAREYGDHITGKKLFSEFQNFSKTINDDDKNIYDCFYEFIHEDFNENYSIEFNHFYSLIKSKDKKALNDFINELIQNEENKMNKNHEKLGLLHFLKGDFHNSYNSIDNAISNLDKRNLHKEHITNTDEKLNSLTNFRRLINLEQNLKNYGSALDLFKDLEQLLTYFKNINNNHIGYFLNFEIFKHYHNIYYFVHLVHDFDENIIGNKKRLIFLLDSLYTDLEFCAEWNEIVQLWKIKIISKFHEGTLLKFAEEQYEIFNKNPLFNGLKIFLEKILQPESYLYFLFNYDPNNLIHNFKEKYQLLNHIFNKKFQESLFLPLNFEDVEEFHNLHIPFKETQKDLASFIINLSKTISDSINVKFLKSKLGLKKSNDGKINLLVKFIEEKFSKDRKKVKDLIFGFRELNDIRSQGGVAHRKHHNYNKILKKYSLQSLSKIDISKKIVSDLIISFTNLIEILE</sequence>
<accession>A0A0F9QU41</accession>
<comment type="caution">
    <text evidence="1">The sequence shown here is derived from an EMBL/GenBank/DDBJ whole genome shotgun (WGS) entry which is preliminary data.</text>
</comment>
<gene>
    <name evidence="1" type="ORF">LCGC14_0973640</name>
</gene>
<proteinExistence type="predicted"/>
<reference evidence="1" key="1">
    <citation type="journal article" date="2015" name="Nature">
        <title>Complex archaea that bridge the gap between prokaryotes and eukaryotes.</title>
        <authorList>
            <person name="Spang A."/>
            <person name="Saw J.H."/>
            <person name="Jorgensen S.L."/>
            <person name="Zaremba-Niedzwiedzka K."/>
            <person name="Martijn J."/>
            <person name="Lind A.E."/>
            <person name="van Eijk R."/>
            <person name="Schleper C."/>
            <person name="Guy L."/>
            <person name="Ettema T.J."/>
        </authorList>
    </citation>
    <scope>NUCLEOTIDE SEQUENCE</scope>
</reference>
<name>A0A0F9QU41_9ZZZZ</name>